<evidence type="ECO:0000313" key="10">
    <source>
        <dbReference type="Proteomes" id="UP000273734"/>
    </source>
</evidence>
<organism evidence="4 8">
    <name type="scientific">Burkholderia ubonensis</name>
    <dbReference type="NCBI Taxonomy" id="101571"/>
    <lineage>
        <taxon>Bacteria</taxon>
        <taxon>Pseudomonadati</taxon>
        <taxon>Pseudomonadota</taxon>
        <taxon>Betaproteobacteria</taxon>
        <taxon>Burkholderiales</taxon>
        <taxon>Burkholderiaceae</taxon>
        <taxon>Burkholderia</taxon>
        <taxon>Burkholderia cepacia complex</taxon>
    </lineage>
</organism>
<dbReference type="Proteomes" id="UP000057910">
    <property type="component" value="Unassembled WGS sequence"/>
</dbReference>
<keyword evidence="2" id="KW-0732">Signal</keyword>
<feature type="chain" id="PRO_5014528826" description="Lipoprotein" evidence="2">
    <location>
        <begin position="22"/>
        <end position="135"/>
    </location>
</feature>
<reference evidence="6 10" key="4">
    <citation type="submission" date="2018-08" db="EMBL/GenBank/DDBJ databases">
        <title>Comparative analysis of Burkholderia isolates from Puerto Rico.</title>
        <authorList>
            <person name="Hall C."/>
            <person name="Sahl J."/>
            <person name="Wagner D."/>
        </authorList>
    </citation>
    <scope>NUCLEOTIDE SEQUENCE [LARGE SCALE GENOMIC DNA]</scope>
    <source>
        <strain evidence="6 10">Bp8964</strain>
    </source>
</reference>
<dbReference type="RefSeq" id="WP_059717830.1">
    <property type="nucleotide sequence ID" value="NZ_CP013463.1"/>
</dbReference>
<accession>A0A103WC61</accession>
<evidence type="ECO:0000313" key="5">
    <source>
        <dbReference type="EMBL" id="OJA40414.1"/>
    </source>
</evidence>
<reference evidence="7 8" key="1">
    <citation type="submission" date="2015-11" db="EMBL/GenBank/DDBJ databases">
        <title>Expanding the genomic diversity of Burkholderia species for the development of highly accurate diagnostics.</title>
        <authorList>
            <person name="Sahl J."/>
            <person name="Keim P."/>
            <person name="Wagner D."/>
        </authorList>
    </citation>
    <scope>NUCLEOTIDE SEQUENCE [LARGE SCALE GENOMIC DNA]</scope>
    <source>
        <strain evidence="3 7">MSMB1585WGS</strain>
        <strain evidence="4 8">MSMB2167WGS</strain>
    </source>
</reference>
<dbReference type="EMBL" id="LPIX01000025">
    <property type="protein sequence ID" value="KWE08972.1"/>
    <property type="molecule type" value="Genomic_DNA"/>
</dbReference>
<dbReference type="EMBL" id="MEAU01000056">
    <property type="protein sequence ID" value="OJA40414.1"/>
    <property type="molecule type" value="Genomic_DNA"/>
</dbReference>
<evidence type="ECO:0000313" key="7">
    <source>
        <dbReference type="Proteomes" id="UP000057910"/>
    </source>
</evidence>
<evidence type="ECO:0000256" key="2">
    <source>
        <dbReference type="SAM" id="SignalP"/>
    </source>
</evidence>
<comment type="caution">
    <text evidence="4">The sequence shown here is derived from an EMBL/GenBank/DDBJ whole genome shotgun (WGS) entry which is preliminary data.</text>
</comment>
<reference evidence="9" key="2">
    <citation type="submission" date="2016-08" db="EMBL/GenBank/DDBJ databases">
        <title>Population biology and virulence potential of Burkholderia ubonensis.</title>
        <authorList>
            <person name="Price E.P."/>
            <person name="Currie B.J."/>
            <person name="Wagner D.M."/>
        </authorList>
    </citation>
    <scope>NUCLEOTIDE SEQUENCE [LARGE SCALE GENOMIC DNA]</scope>
    <source>
        <strain evidence="9">MSMB0103</strain>
    </source>
</reference>
<sequence>MQRLIRAAVCCALVSSLAACIVQPQQRRPAPPPRPAPQVNPPVIPQPSPQPSPPPVGYERMQQIQNRIDNLGRRIDARVNGGYYAPPQGAALHRRLDVIRQESTDMASQHGGGLSGDEQRVLNQELDTAARAIGE</sequence>
<dbReference type="EMBL" id="LPAD01000112">
    <property type="protein sequence ID" value="KVN74646.1"/>
    <property type="molecule type" value="Genomic_DNA"/>
</dbReference>
<evidence type="ECO:0008006" key="11">
    <source>
        <dbReference type="Google" id="ProtNLM"/>
    </source>
</evidence>
<dbReference type="AlphaFoldDB" id="A0A103WC61"/>
<dbReference type="PROSITE" id="PS51257">
    <property type="entry name" value="PROKAR_LIPOPROTEIN"/>
    <property type="match status" value="1"/>
</dbReference>
<protein>
    <recommendedName>
        <fullName evidence="11">Lipoprotein</fullName>
    </recommendedName>
</protein>
<feature type="region of interest" description="Disordered" evidence="1">
    <location>
        <begin position="26"/>
        <end position="58"/>
    </location>
</feature>
<gene>
    <name evidence="5" type="ORF">BGV66_28855</name>
    <name evidence="6" type="ORF">DF015_22060</name>
    <name evidence="3" type="ORF">WJ68_28225</name>
    <name evidence="4" type="ORF">WL73_06935</name>
</gene>
<dbReference type="Proteomes" id="UP000273734">
    <property type="component" value="Unassembled WGS sequence"/>
</dbReference>
<evidence type="ECO:0000256" key="1">
    <source>
        <dbReference type="SAM" id="MobiDB-lite"/>
    </source>
</evidence>
<evidence type="ECO:0000313" key="6">
    <source>
        <dbReference type="EMBL" id="RQP74601.1"/>
    </source>
</evidence>
<reference evidence="5" key="3">
    <citation type="submission" date="2016-08" db="EMBL/GenBank/DDBJ databases">
        <authorList>
            <person name="Price E.P."/>
            <person name="Currie B.J."/>
            <person name="Wagner D.M."/>
        </authorList>
    </citation>
    <scope>NUCLEOTIDE SEQUENCE</scope>
    <source>
        <strain evidence="5">MSMB0103</strain>
    </source>
</reference>
<evidence type="ECO:0000313" key="8">
    <source>
        <dbReference type="Proteomes" id="UP000062998"/>
    </source>
</evidence>
<feature type="signal peptide" evidence="2">
    <location>
        <begin position="1"/>
        <end position="21"/>
    </location>
</feature>
<proteinExistence type="predicted"/>
<feature type="compositionally biased region" description="Pro residues" evidence="1">
    <location>
        <begin position="29"/>
        <end position="56"/>
    </location>
</feature>
<evidence type="ECO:0000313" key="9">
    <source>
        <dbReference type="Proteomes" id="UP000183667"/>
    </source>
</evidence>
<dbReference type="Proteomes" id="UP000062998">
    <property type="component" value="Unassembled WGS sequence"/>
</dbReference>
<evidence type="ECO:0000313" key="3">
    <source>
        <dbReference type="EMBL" id="KVN74646.1"/>
    </source>
</evidence>
<evidence type="ECO:0000313" key="4">
    <source>
        <dbReference type="EMBL" id="KWE08972.1"/>
    </source>
</evidence>
<dbReference type="EMBL" id="QTNY01000016">
    <property type="protein sequence ID" value="RQP74601.1"/>
    <property type="molecule type" value="Genomic_DNA"/>
</dbReference>
<dbReference type="Proteomes" id="UP000183667">
    <property type="component" value="Unassembled WGS sequence"/>
</dbReference>
<name>A0A103WC61_9BURK</name>
<dbReference type="OrthoDB" id="8926485at2"/>